<evidence type="ECO:0000313" key="4">
    <source>
        <dbReference type="Proteomes" id="UP001321450"/>
    </source>
</evidence>
<dbReference type="PROSITE" id="PS50943">
    <property type="entry name" value="HTH_CROC1"/>
    <property type="match status" value="1"/>
</dbReference>
<proteinExistence type="predicted"/>
<gene>
    <name evidence="3" type="ORF">MIN45_P1892</name>
</gene>
<feature type="transmembrane region" description="Helical" evidence="1">
    <location>
        <begin position="87"/>
        <end position="105"/>
    </location>
</feature>
<keyword evidence="4" id="KW-1185">Reference proteome</keyword>
<evidence type="ECO:0000256" key="1">
    <source>
        <dbReference type="SAM" id="Phobius"/>
    </source>
</evidence>
<keyword evidence="1" id="KW-1133">Transmembrane helix</keyword>
<organism evidence="3 4">
    <name type="scientific">Methylomarinovum tepidoasis</name>
    <dbReference type="NCBI Taxonomy" id="2840183"/>
    <lineage>
        <taxon>Bacteria</taxon>
        <taxon>Pseudomonadati</taxon>
        <taxon>Pseudomonadota</taxon>
        <taxon>Gammaproteobacteria</taxon>
        <taxon>Methylococcales</taxon>
        <taxon>Methylothermaceae</taxon>
        <taxon>Methylomarinovum</taxon>
    </lineage>
</organism>
<feature type="domain" description="HTH cro/C1-type" evidence="2">
    <location>
        <begin position="8"/>
        <end position="63"/>
    </location>
</feature>
<dbReference type="AlphaFoldDB" id="A0AAU9CZP0"/>
<name>A0AAU9CZP0_9GAMM</name>
<reference evidence="4" key="1">
    <citation type="journal article" date="2024" name="Int. J. Syst. Evol. Microbiol.">
        <title>Methylomarinovum tepidoasis sp. nov., a moderately thermophilic methanotroph of the family Methylothermaceae isolated from a deep-sea hydrothermal field.</title>
        <authorList>
            <person name="Hirayama H."/>
            <person name="Takaki Y."/>
            <person name="Abe M."/>
            <person name="Miyazaki M."/>
            <person name="Uematsu K."/>
            <person name="Matsui Y."/>
            <person name="Takai K."/>
        </authorList>
    </citation>
    <scope>NUCLEOTIDE SEQUENCE [LARGE SCALE GENOMIC DNA]</scope>
    <source>
        <strain evidence="4">IN45</strain>
    </source>
</reference>
<dbReference type="Proteomes" id="UP001321450">
    <property type="component" value="Chromosome"/>
</dbReference>
<dbReference type="SMART" id="SM00530">
    <property type="entry name" value="HTH_XRE"/>
    <property type="match status" value="1"/>
</dbReference>
<dbReference type="KEGG" id="meiy:MIN45_P1892"/>
<dbReference type="Pfam" id="PF01381">
    <property type="entry name" value="HTH_3"/>
    <property type="match status" value="1"/>
</dbReference>
<evidence type="ECO:0000259" key="2">
    <source>
        <dbReference type="PROSITE" id="PS50943"/>
    </source>
</evidence>
<dbReference type="RefSeq" id="WP_286291881.1">
    <property type="nucleotide sequence ID" value="NZ_AP024718.1"/>
</dbReference>
<accession>A0AAU9CZP0</accession>
<dbReference type="InterPro" id="IPR001387">
    <property type="entry name" value="Cro/C1-type_HTH"/>
</dbReference>
<dbReference type="Gene3D" id="1.10.260.40">
    <property type="entry name" value="lambda repressor-like DNA-binding domains"/>
    <property type="match status" value="1"/>
</dbReference>
<dbReference type="InterPro" id="IPR010982">
    <property type="entry name" value="Lambda_DNA-bd_dom_sf"/>
</dbReference>
<dbReference type="GO" id="GO:0003677">
    <property type="term" value="F:DNA binding"/>
    <property type="evidence" value="ECO:0007669"/>
    <property type="project" value="InterPro"/>
</dbReference>
<keyword evidence="1" id="KW-0472">Membrane</keyword>
<evidence type="ECO:0000313" key="3">
    <source>
        <dbReference type="EMBL" id="BCX89519.1"/>
    </source>
</evidence>
<sequence>MKSTLEYIEEAKKKLGISSDNELAKRIGVNRAAVSQWKHGKSTMDVYACFQIAEILGIDPVEIITAANLEREKKEERRRYWEKFSRMRGWAAMLILGVISVIYSTPGAGNINGKKYTLCEYPSASARWKSHHP</sequence>
<protein>
    <recommendedName>
        <fullName evidence="2">HTH cro/C1-type domain-containing protein</fullName>
    </recommendedName>
</protein>
<dbReference type="SUPFAM" id="SSF47413">
    <property type="entry name" value="lambda repressor-like DNA-binding domains"/>
    <property type="match status" value="1"/>
</dbReference>
<dbReference type="EMBL" id="AP024718">
    <property type="protein sequence ID" value="BCX89519.1"/>
    <property type="molecule type" value="Genomic_DNA"/>
</dbReference>
<dbReference type="CDD" id="cd00093">
    <property type="entry name" value="HTH_XRE"/>
    <property type="match status" value="1"/>
</dbReference>
<keyword evidence="1" id="KW-0812">Transmembrane</keyword>